<comment type="caution">
    <text evidence="2">The sequence shown here is derived from an EMBL/GenBank/DDBJ whole genome shotgun (WGS) entry which is preliminary data.</text>
</comment>
<dbReference type="Proteomes" id="UP000692954">
    <property type="component" value="Unassembled WGS sequence"/>
</dbReference>
<evidence type="ECO:0000256" key="1">
    <source>
        <dbReference type="SAM" id="MobiDB-lite"/>
    </source>
</evidence>
<reference evidence="2" key="1">
    <citation type="submission" date="2021-01" db="EMBL/GenBank/DDBJ databases">
        <authorList>
            <consortium name="Genoscope - CEA"/>
            <person name="William W."/>
        </authorList>
    </citation>
    <scope>NUCLEOTIDE SEQUENCE</scope>
</reference>
<organism evidence="2 3">
    <name type="scientific">Paramecium sonneborni</name>
    <dbReference type="NCBI Taxonomy" id="65129"/>
    <lineage>
        <taxon>Eukaryota</taxon>
        <taxon>Sar</taxon>
        <taxon>Alveolata</taxon>
        <taxon>Ciliophora</taxon>
        <taxon>Intramacronucleata</taxon>
        <taxon>Oligohymenophorea</taxon>
        <taxon>Peniculida</taxon>
        <taxon>Parameciidae</taxon>
        <taxon>Paramecium</taxon>
    </lineage>
</organism>
<dbReference type="OrthoDB" id="301251at2759"/>
<keyword evidence="3" id="KW-1185">Reference proteome</keyword>
<dbReference type="EMBL" id="CAJJDN010000101">
    <property type="protein sequence ID" value="CAD8112648.1"/>
    <property type="molecule type" value="Genomic_DNA"/>
</dbReference>
<feature type="region of interest" description="Disordered" evidence="1">
    <location>
        <begin position="249"/>
        <end position="268"/>
    </location>
</feature>
<accession>A0A8S1QAM5</accession>
<evidence type="ECO:0000313" key="2">
    <source>
        <dbReference type="EMBL" id="CAD8112648.1"/>
    </source>
</evidence>
<dbReference type="AlphaFoldDB" id="A0A8S1QAM5"/>
<name>A0A8S1QAM5_9CILI</name>
<evidence type="ECO:0000313" key="3">
    <source>
        <dbReference type="Proteomes" id="UP000692954"/>
    </source>
</evidence>
<protein>
    <submittedName>
        <fullName evidence="2">Uncharacterized protein</fullName>
    </submittedName>
</protein>
<gene>
    <name evidence="2" type="ORF">PSON_ATCC_30995.1.T1010107</name>
</gene>
<proteinExistence type="predicted"/>
<sequence length="287" mass="33947">MSSQLSVNIVEFRSKSLNKRNLLSFSEHQTRRKSCYCNYCGKKSHFQQQHAHLPTQKEIDLKNQVDILRKQSLCDEIKTEIPSELSLMDSENGKLFRNSNRSISIVNKYFKGYMNFDQNSLDVHTKLKRRSCECSECGNLTKFQKKYEDLSLPRRDKKIKQFLIKKHRNYQKGTTKEFQLSQKKIVVQKSIISSPQSQKSFQIKQFDQIRRTQDINKLVLNRISTRDLEQPKQVQNKYSIINSCKQLDSPQFTHSKSQRQIQHKPTMSFSTISTSKWKSYKNTKEFQ</sequence>